<dbReference type="InParanoid" id="A0A7L4YST0"/>
<organism evidence="2 3">
    <name type="scientific">Epidermidibacterium keratini</name>
    <dbReference type="NCBI Taxonomy" id="1891644"/>
    <lineage>
        <taxon>Bacteria</taxon>
        <taxon>Bacillati</taxon>
        <taxon>Actinomycetota</taxon>
        <taxon>Actinomycetes</taxon>
        <taxon>Sporichthyales</taxon>
        <taxon>Sporichthyaceae</taxon>
        <taxon>Epidermidibacterium</taxon>
    </lineage>
</organism>
<reference evidence="2 3" key="1">
    <citation type="journal article" date="2018" name="Int. J. Syst. Evol. Microbiol.">
        <title>Epidermidibacterium keratini gen. nov., sp. nov., a member of the family Sporichthyaceae, isolated from keratin epidermis.</title>
        <authorList>
            <person name="Lee D.G."/>
            <person name="Trujillo M.E."/>
            <person name="Kang S."/>
            <person name="Nam J.J."/>
            <person name="Kim Y.J."/>
        </authorList>
    </citation>
    <scope>NUCLEOTIDE SEQUENCE [LARGE SCALE GENOMIC DNA]</scope>
    <source>
        <strain evidence="2 3">EPI-7</strain>
    </source>
</reference>
<evidence type="ECO:0000313" key="2">
    <source>
        <dbReference type="EMBL" id="QHC02160.1"/>
    </source>
</evidence>
<dbReference type="Proteomes" id="UP000463857">
    <property type="component" value="Chromosome"/>
</dbReference>
<evidence type="ECO:0000313" key="3">
    <source>
        <dbReference type="Proteomes" id="UP000463857"/>
    </source>
</evidence>
<dbReference type="Gene3D" id="3.90.1300.10">
    <property type="entry name" value="Amidase signature (AS) domain"/>
    <property type="match status" value="1"/>
</dbReference>
<protein>
    <submittedName>
        <fullName evidence="2">Amidase</fullName>
    </submittedName>
</protein>
<dbReference type="GO" id="GO:0012505">
    <property type="term" value="C:endomembrane system"/>
    <property type="evidence" value="ECO:0007669"/>
    <property type="project" value="TreeGrafter"/>
</dbReference>
<dbReference type="Pfam" id="PF01425">
    <property type="entry name" value="Amidase"/>
    <property type="match status" value="2"/>
</dbReference>
<dbReference type="OrthoDB" id="182039at2"/>
<dbReference type="InterPro" id="IPR036928">
    <property type="entry name" value="AS_sf"/>
</dbReference>
<dbReference type="AlphaFoldDB" id="A0A7L4YST0"/>
<proteinExistence type="predicted"/>
<dbReference type="PANTHER" id="PTHR43372">
    <property type="entry name" value="FATTY-ACID AMIDE HYDROLASE"/>
    <property type="match status" value="1"/>
</dbReference>
<dbReference type="FunCoup" id="A0A7L4YST0">
    <property type="interactions" value="5"/>
</dbReference>
<dbReference type="SUPFAM" id="SSF75304">
    <property type="entry name" value="Amidase signature (AS) enzymes"/>
    <property type="match status" value="1"/>
</dbReference>
<dbReference type="RefSeq" id="WP_159547284.1">
    <property type="nucleotide sequence ID" value="NZ_CP047156.1"/>
</dbReference>
<dbReference type="EMBL" id="CP047156">
    <property type="protein sequence ID" value="QHC02160.1"/>
    <property type="molecule type" value="Genomic_DNA"/>
</dbReference>
<name>A0A7L4YST0_9ACTN</name>
<evidence type="ECO:0000259" key="1">
    <source>
        <dbReference type="Pfam" id="PF01425"/>
    </source>
</evidence>
<dbReference type="InterPro" id="IPR052739">
    <property type="entry name" value="FAAH2"/>
</dbReference>
<feature type="domain" description="Amidase" evidence="1">
    <location>
        <begin position="21"/>
        <end position="289"/>
    </location>
</feature>
<dbReference type="InterPro" id="IPR023631">
    <property type="entry name" value="Amidase_dom"/>
</dbReference>
<gene>
    <name evidence="2" type="ORF">EK0264_19065</name>
</gene>
<dbReference type="KEGG" id="eke:EK0264_19065"/>
<keyword evidence="3" id="KW-1185">Reference proteome</keyword>
<accession>A0A7L4YST0</accession>
<sequence>MGEAQQQVGAIASGQTSSVAATQAMIERIEAGDGEINAVVVRDFDRALEQAAYADQRLAAGERAPLLGLPMTVKESIDIAGLRSTWGMPEHADHVASRDAVVVDRLRAAGAVIVGKTNVSPALADLQAVNEVYGATHNPYLHGRTPGGSSGGSAAALAAGFTSLEVGSDIGGSIRLPAGFCGVWGLKPTYGAVSMQGHYLPGTDGADLPLGVGGPLARSADDLALLLSVLADHPLAGPRNLDTPRVAVVAPHPVAPIGADVAAAVDATVAALEALGAQIDRAPQLPDLQTDNRRYVKLLNTALAHGASAPGREPLSASDWLDLLDEQARAARAWDDVLADRYDYVLAPTFSRTAFPIDDTDIAGRTLDVDGEAVPCATQLAWAGMATYSGLPAVSFPAGRGNDDLPIGLQLIGPRHGDLDVIDLAARVARG</sequence>
<feature type="domain" description="Amidase" evidence="1">
    <location>
        <begin position="320"/>
        <end position="418"/>
    </location>
</feature>
<dbReference type="PANTHER" id="PTHR43372:SF4">
    <property type="entry name" value="FATTY-ACID AMIDE HYDROLASE 2"/>
    <property type="match status" value="1"/>
</dbReference>